<evidence type="ECO:0000313" key="1">
    <source>
        <dbReference type="EMBL" id="MDQ0226758.1"/>
    </source>
</evidence>
<proteinExistence type="predicted"/>
<dbReference type="EMBL" id="JAUSTZ010000006">
    <property type="protein sequence ID" value="MDQ0226758.1"/>
    <property type="molecule type" value="Genomic_DNA"/>
</dbReference>
<dbReference type="Pfam" id="PF08680">
    <property type="entry name" value="DUF1779"/>
    <property type="match status" value="1"/>
</dbReference>
<dbReference type="Proteomes" id="UP001232245">
    <property type="component" value="Unassembled WGS sequence"/>
</dbReference>
<comment type="caution">
    <text evidence="1">The sequence shown here is derived from an EMBL/GenBank/DDBJ whole genome shotgun (WGS) entry which is preliminary data.</text>
</comment>
<dbReference type="Gene3D" id="3.30.360.40">
    <property type="entry name" value="YwmB-like"/>
    <property type="match status" value="1"/>
</dbReference>
<gene>
    <name evidence="1" type="ORF">J2S02_003103</name>
</gene>
<evidence type="ECO:0008006" key="3">
    <source>
        <dbReference type="Google" id="ProtNLM"/>
    </source>
</evidence>
<dbReference type="InterPro" id="IPR036209">
    <property type="entry name" value="YwmB-like_sf"/>
</dbReference>
<sequence>MKKREIAVIIFTMMLVFTLVTNRGVAENESKLSILAEAMQEQSVQIDDWTLYAKKNVEKKTIEEMKLFTEQYRHYNWTYEQDEEKIKAIGVFDNKKEKKLEKLQLITTLKNEMEQTYILYEVKGVGVQSNWDEIEQDFKENAFDIFHENPTIFACINGTFDDMIEVSLNNNANKFLKQFKAHSVEKLQEENFLSVSAKTALWEDFIPTTNDEMNLQLALRTDGLGDSTTVVIGTPIITSEY</sequence>
<dbReference type="RefSeq" id="WP_174881477.1">
    <property type="nucleotide sequence ID" value="NZ_CADEPK010000360.1"/>
</dbReference>
<name>A0ABT9Z595_9BACI</name>
<keyword evidence="2" id="KW-1185">Reference proteome</keyword>
<dbReference type="SUPFAM" id="SSF143842">
    <property type="entry name" value="YwmB-like"/>
    <property type="match status" value="1"/>
</dbReference>
<dbReference type="Gene3D" id="3.30.2030.10">
    <property type="entry name" value="YwmB-like"/>
    <property type="match status" value="1"/>
</dbReference>
<evidence type="ECO:0000313" key="2">
    <source>
        <dbReference type="Proteomes" id="UP001232245"/>
    </source>
</evidence>
<dbReference type="InterPro" id="IPR014794">
    <property type="entry name" value="DUF1779"/>
</dbReference>
<protein>
    <recommendedName>
        <fullName evidence="3">YwmB family TATA-box binding protein</fullName>
    </recommendedName>
</protein>
<reference evidence="1 2" key="1">
    <citation type="submission" date="2023-07" db="EMBL/GenBank/DDBJ databases">
        <title>Genomic Encyclopedia of Type Strains, Phase IV (KMG-IV): sequencing the most valuable type-strain genomes for metagenomic binning, comparative biology and taxonomic classification.</title>
        <authorList>
            <person name="Goeker M."/>
        </authorList>
    </citation>
    <scope>NUCLEOTIDE SEQUENCE [LARGE SCALE GENOMIC DNA]</scope>
    <source>
        <strain evidence="1 2">DSM 17723</strain>
    </source>
</reference>
<accession>A0ABT9Z595</accession>
<organism evidence="1 2">
    <name type="scientific">Metabacillus niabensis</name>
    <dbReference type="NCBI Taxonomy" id="324854"/>
    <lineage>
        <taxon>Bacteria</taxon>
        <taxon>Bacillati</taxon>
        <taxon>Bacillota</taxon>
        <taxon>Bacilli</taxon>
        <taxon>Bacillales</taxon>
        <taxon>Bacillaceae</taxon>
        <taxon>Metabacillus</taxon>
    </lineage>
</organism>